<keyword evidence="10" id="KW-1185">Reference proteome</keyword>
<dbReference type="PhylomeDB" id="R7QHG2"/>
<evidence type="ECO:0000256" key="5">
    <source>
        <dbReference type="ARBA" id="ARBA00022723"/>
    </source>
</evidence>
<keyword evidence="5" id="KW-0479">Metal-binding</keyword>
<keyword evidence="8" id="KW-0718">Serine biosynthesis</keyword>
<evidence type="ECO:0000256" key="7">
    <source>
        <dbReference type="ARBA" id="ARBA00022842"/>
    </source>
</evidence>
<dbReference type="PANTHER" id="PTHR43344">
    <property type="entry name" value="PHOSPHOSERINE PHOSPHATASE"/>
    <property type="match status" value="1"/>
</dbReference>
<dbReference type="Proteomes" id="UP000012073">
    <property type="component" value="Unassembled WGS sequence"/>
</dbReference>
<accession>R7QHG2</accession>
<dbReference type="PANTHER" id="PTHR43344:SF2">
    <property type="entry name" value="PHOSPHOSERINE PHOSPHATASE"/>
    <property type="match status" value="1"/>
</dbReference>
<dbReference type="EC" id="3.1.3.3" evidence="3"/>
<evidence type="ECO:0000256" key="4">
    <source>
        <dbReference type="ARBA" id="ARBA00022605"/>
    </source>
</evidence>
<comment type="cofactor">
    <cofactor evidence="1">
        <name>Mg(2+)</name>
        <dbReference type="ChEBI" id="CHEBI:18420"/>
    </cofactor>
</comment>
<dbReference type="OrthoDB" id="27226at2759"/>
<dbReference type="RefSeq" id="XP_005717027.1">
    <property type="nucleotide sequence ID" value="XM_005716970.1"/>
</dbReference>
<evidence type="ECO:0000256" key="6">
    <source>
        <dbReference type="ARBA" id="ARBA00022801"/>
    </source>
</evidence>
<keyword evidence="4" id="KW-0028">Amino-acid biosynthesis</keyword>
<evidence type="ECO:0000313" key="10">
    <source>
        <dbReference type="Proteomes" id="UP000012073"/>
    </source>
</evidence>
<dbReference type="Pfam" id="PF12710">
    <property type="entry name" value="HAD"/>
    <property type="match status" value="1"/>
</dbReference>
<dbReference type="EMBL" id="HG001818">
    <property type="protein sequence ID" value="CDF37208.1"/>
    <property type="molecule type" value="Genomic_DNA"/>
</dbReference>
<dbReference type="Gramene" id="CDF37208">
    <property type="protein sequence ID" value="CDF37208"/>
    <property type="gene ID" value="CHC_T00005163001"/>
</dbReference>
<dbReference type="OMA" id="PIINANR"/>
<evidence type="ECO:0000256" key="1">
    <source>
        <dbReference type="ARBA" id="ARBA00001946"/>
    </source>
</evidence>
<proteinExistence type="predicted"/>
<dbReference type="InterPro" id="IPR050582">
    <property type="entry name" value="HAD-like_SerB"/>
</dbReference>
<dbReference type="GO" id="GO:0006564">
    <property type="term" value="P:L-serine biosynthetic process"/>
    <property type="evidence" value="ECO:0007669"/>
    <property type="project" value="UniProtKB-KW"/>
</dbReference>
<dbReference type="Gene3D" id="3.40.50.1000">
    <property type="entry name" value="HAD superfamily/HAD-like"/>
    <property type="match status" value="1"/>
</dbReference>
<dbReference type="AlphaFoldDB" id="R7QHG2"/>
<keyword evidence="6" id="KW-0378">Hydrolase</keyword>
<dbReference type="SUPFAM" id="SSF56784">
    <property type="entry name" value="HAD-like"/>
    <property type="match status" value="1"/>
</dbReference>
<keyword evidence="7" id="KW-0460">Magnesium</keyword>
<comment type="pathway">
    <text evidence="2">Amino-acid biosynthesis; L-serine biosynthesis; L-serine from 3-phospho-D-glycerate: step 3/3.</text>
</comment>
<dbReference type="GO" id="GO:0005737">
    <property type="term" value="C:cytoplasm"/>
    <property type="evidence" value="ECO:0007669"/>
    <property type="project" value="TreeGrafter"/>
</dbReference>
<sequence>MRLHLHFYKPLLVQLAPLSKYHPNFLPLRAHPHPPAMTEPAAEHVIVTLTGKQSPSALSQAMRVLGDDPSLQLADFAQLVVRDRFIATALLRIPAARDVIKDLLFRAHEDHLTVDFTVAPSAAPPPALAARTPDEYVVTLFAPGTISPTFLATALAALVERDCKVRGVTRLTEQGDDFMCLELRIAVPAGDGHVAALQKELFELGRQENQCDVALQKANVLRKAKRMVVFDLSWTLVQCDAIDVLLQAAGKSPPPEVEAAFRQGNLSGPEWLKARAKQLEGVDAGKVNAAVVHNLTYTHGAVELCKGLKRLGCRLAVVSSGSKFIAERAKDHLGLDYAFGNLLETDSANKFSGLVIGPIIDTERKAELTHMLAMQERIDMEQIVAVGDGPVSSKMLAAAGMSVAFDQPDATDEIQSGRIASKSLASVLYLLGVTGHDFRRMTEGY</sequence>
<reference evidence="10" key="1">
    <citation type="journal article" date="2013" name="Proc. Natl. Acad. Sci. U.S.A.">
        <title>Genome structure and metabolic features in the red seaweed Chondrus crispus shed light on evolution of the Archaeplastida.</title>
        <authorList>
            <person name="Collen J."/>
            <person name="Porcel B."/>
            <person name="Carre W."/>
            <person name="Ball S.G."/>
            <person name="Chaparro C."/>
            <person name="Tonon T."/>
            <person name="Barbeyron T."/>
            <person name="Michel G."/>
            <person name="Noel B."/>
            <person name="Valentin K."/>
            <person name="Elias M."/>
            <person name="Artiguenave F."/>
            <person name="Arun A."/>
            <person name="Aury J.M."/>
            <person name="Barbosa-Neto J.F."/>
            <person name="Bothwell J.H."/>
            <person name="Bouget F.Y."/>
            <person name="Brillet L."/>
            <person name="Cabello-Hurtado F."/>
            <person name="Capella-Gutierrez S."/>
            <person name="Charrier B."/>
            <person name="Cladiere L."/>
            <person name="Cock J.M."/>
            <person name="Coelho S.M."/>
            <person name="Colleoni C."/>
            <person name="Czjzek M."/>
            <person name="Da Silva C."/>
            <person name="Delage L."/>
            <person name="Denoeud F."/>
            <person name="Deschamps P."/>
            <person name="Dittami S.M."/>
            <person name="Gabaldon T."/>
            <person name="Gachon C.M."/>
            <person name="Groisillier A."/>
            <person name="Herve C."/>
            <person name="Jabbari K."/>
            <person name="Katinka M."/>
            <person name="Kloareg B."/>
            <person name="Kowalczyk N."/>
            <person name="Labadie K."/>
            <person name="Leblanc C."/>
            <person name="Lopez P.J."/>
            <person name="McLachlan D.H."/>
            <person name="Meslet-Cladiere L."/>
            <person name="Moustafa A."/>
            <person name="Nehr Z."/>
            <person name="Nyvall Collen P."/>
            <person name="Panaud O."/>
            <person name="Partensky F."/>
            <person name="Poulain J."/>
            <person name="Rensing S.A."/>
            <person name="Rousvoal S."/>
            <person name="Samson G."/>
            <person name="Symeonidi A."/>
            <person name="Weissenbach J."/>
            <person name="Zambounis A."/>
            <person name="Wincker P."/>
            <person name="Boyen C."/>
        </authorList>
    </citation>
    <scope>NUCLEOTIDE SEQUENCE [LARGE SCALE GENOMIC DNA]</scope>
    <source>
        <strain evidence="10">cv. Stackhouse</strain>
    </source>
</reference>
<dbReference type="GO" id="GO:0036424">
    <property type="term" value="F:L-phosphoserine phosphatase activity"/>
    <property type="evidence" value="ECO:0007669"/>
    <property type="project" value="TreeGrafter"/>
</dbReference>
<name>R7QHG2_CHOCR</name>
<dbReference type="NCBIfam" id="TIGR01488">
    <property type="entry name" value="HAD-SF-IB"/>
    <property type="match status" value="1"/>
</dbReference>
<evidence type="ECO:0000313" key="9">
    <source>
        <dbReference type="EMBL" id="CDF37208.1"/>
    </source>
</evidence>
<dbReference type="KEGG" id="ccp:CHC_T00005163001"/>
<dbReference type="STRING" id="2769.R7QHG2"/>
<dbReference type="InterPro" id="IPR023214">
    <property type="entry name" value="HAD_sf"/>
</dbReference>
<protein>
    <recommendedName>
        <fullName evidence="3">phosphoserine phosphatase</fullName>
        <ecNumber evidence="3">3.1.3.3</ecNumber>
    </recommendedName>
</protein>
<evidence type="ECO:0000256" key="2">
    <source>
        <dbReference type="ARBA" id="ARBA00005135"/>
    </source>
</evidence>
<dbReference type="GO" id="GO:0000287">
    <property type="term" value="F:magnesium ion binding"/>
    <property type="evidence" value="ECO:0007669"/>
    <property type="project" value="TreeGrafter"/>
</dbReference>
<gene>
    <name evidence="9" type="ORF">CHC_T00005163001</name>
</gene>
<dbReference type="GeneID" id="17324724"/>
<organism evidence="9 10">
    <name type="scientific">Chondrus crispus</name>
    <name type="common">Carrageen Irish moss</name>
    <name type="synonym">Polymorpha crispa</name>
    <dbReference type="NCBI Taxonomy" id="2769"/>
    <lineage>
        <taxon>Eukaryota</taxon>
        <taxon>Rhodophyta</taxon>
        <taxon>Florideophyceae</taxon>
        <taxon>Rhodymeniophycidae</taxon>
        <taxon>Gigartinales</taxon>
        <taxon>Gigartinaceae</taxon>
        <taxon>Chondrus</taxon>
    </lineage>
</organism>
<evidence type="ECO:0000256" key="8">
    <source>
        <dbReference type="ARBA" id="ARBA00023299"/>
    </source>
</evidence>
<evidence type="ECO:0000256" key="3">
    <source>
        <dbReference type="ARBA" id="ARBA00012640"/>
    </source>
</evidence>
<dbReference type="InterPro" id="IPR036412">
    <property type="entry name" value="HAD-like_sf"/>
</dbReference>